<dbReference type="RefSeq" id="XP_045960025.1">
    <property type="nucleotide sequence ID" value="XM_046107153.1"/>
</dbReference>
<comment type="caution">
    <text evidence="2">The sequence shown here is derived from an EMBL/GenBank/DDBJ whole genome shotgun (WGS) entry which is preliminary data.</text>
</comment>
<dbReference type="CDD" id="cd01833">
    <property type="entry name" value="XynB_like"/>
    <property type="match status" value="1"/>
</dbReference>
<dbReference type="Pfam" id="PF13472">
    <property type="entry name" value="Lipase_GDSL_2"/>
    <property type="match status" value="1"/>
</dbReference>
<dbReference type="PANTHER" id="PTHR30383:SF31">
    <property type="entry name" value="SGNH HYDROLASE-TYPE ESTERASE DOMAIN-CONTAINING PROTEIN-RELATED"/>
    <property type="match status" value="1"/>
</dbReference>
<dbReference type="SUPFAM" id="SSF52266">
    <property type="entry name" value="SGNH hydrolase"/>
    <property type="match status" value="1"/>
</dbReference>
<dbReference type="OrthoDB" id="6123at2759"/>
<dbReference type="InterPro" id="IPR036514">
    <property type="entry name" value="SGNH_hydro_sf"/>
</dbReference>
<evidence type="ECO:0000313" key="2">
    <source>
        <dbReference type="EMBL" id="KAH6655760.1"/>
    </source>
</evidence>
<dbReference type="Proteomes" id="UP000758603">
    <property type="component" value="Unassembled WGS sequence"/>
</dbReference>
<dbReference type="PANTHER" id="PTHR30383">
    <property type="entry name" value="THIOESTERASE 1/PROTEASE 1/LYSOPHOSPHOLIPASE L1"/>
    <property type="match status" value="1"/>
</dbReference>
<evidence type="ECO:0000313" key="3">
    <source>
        <dbReference type="Proteomes" id="UP000758603"/>
    </source>
</evidence>
<sequence length="246" mass="26215">MSTYGLVLPEPASISLARSVKIARRPGGPFANNILLRIEPLGASITHGVASSDGNGYRQDLLNIVAATAGNEVRFVGGNPNGTMENNENSGWPGLIIDEVHTKSNNDTAILRPNLVLINVGTNDALRNIDIPNAGARMQSLINDIYTQSPRATVILSSLIRNTNSDAQDRGVQINSQYQALVGSLRGQGKPIIWADMQGSNGPLASDLGPDGTHPLDQGYQKMANIWYSAISQANEADFLKTAENA</sequence>
<name>A0A9P8UPD5_9PEZI</name>
<accession>A0A9P8UPD5</accession>
<reference evidence="2" key="1">
    <citation type="journal article" date="2021" name="Nat. Commun.">
        <title>Genetic determinants of endophytism in the Arabidopsis root mycobiome.</title>
        <authorList>
            <person name="Mesny F."/>
            <person name="Miyauchi S."/>
            <person name="Thiergart T."/>
            <person name="Pickel B."/>
            <person name="Atanasova L."/>
            <person name="Karlsson M."/>
            <person name="Huettel B."/>
            <person name="Barry K.W."/>
            <person name="Haridas S."/>
            <person name="Chen C."/>
            <person name="Bauer D."/>
            <person name="Andreopoulos W."/>
            <person name="Pangilinan J."/>
            <person name="LaButti K."/>
            <person name="Riley R."/>
            <person name="Lipzen A."/>
            <person name="Clum A."/>
            <person name="Drula E."/>
            <person name="Henrissat B."/>
            <person name="Kohler A."/>
            <person name="Grigoriev I.V."/>
            <person name="Martin F.M."/>
            <person name="Hacquard S."/>
        </authorList>
    </citation>
    <scope>NUCLEOTIDE SEQUENCE</scope>
    <source>
        <strain evidence="2">MPI-SDFR-AT-0073</strain>
    </source>
</reference>
<proteinExistence type="predicted"/>
<protein>
    <submittedName>
        <fullName evidence="2">Carbohydrate esterase family 3 protein</fullName>
    </submittedName>
</protein>
<gene>
    <name evidence="2" type="ORF">BKA67DRAFT_657680</name>
</gene>
<dbReference type="EMBL" id="JAGPXC010000003">
    <property type="protein sequence ID" value="KAH6655760.1"/>
    <property type="molecule type" value="Genomic_DNA"/>
</dbReference>
<dbReference type="Gene3D" id="3.40.50.1110">
    <property type="entry name" value="SGNH hydrolase"/>
    <property type="match status" value="1"/>
</dbReference>
<dbReference type="InterPro" id="IPR051532">
    <property type="entry name" value="Ester_Hydrolysis_Enzymes"/>
</dbReference>
<dbReference type="AlphaFoldDB" id="A0A9P8UPD5"/>
<keyword evidence="3" id="KW-1185">Reference proteome</keyword>
<evidence type="ECO:0000259" key="1">
    <source>
        <dbReference type="Pfam" id="PF13472"/>
    </source>
</evidence>
<dbReference type="GO" id="GO:0004622">
    <property type="term" value="F:phosphatidylcholine lysophospholipase activity"/>
    <property type="evidence" value="ECO:0007669"/>
    <property type="project" value="TreeGrafter"/>
</dbReference>
<dbReference type="InterPro" id="IPR013830">
    <property type="entry name" value="SGNH_hydro"/>
</dbReference>
<organism evidence="2 3">
    <name type="scientific">Truncatella angustata</name>
    <dbReference type="NCBI Taxonomy" id="152316"/>
    <lineage>
        <taxon>Eukaryota</taxon>
        <taxon>Fungi</taxon>
        <taxon>Dikarya</taxon>
        <taxon>Ascomycota</taxon>
        <taxon>Pezizomycotina</taxon>
        <taxon>Sordariomycetes</taxon>
        <taxon>Xylariomycetidae</taxon>
        <taxon>Amphisphaeriales</taxon>
        <taxon>Sporocadaceae</taxon>
        <taxon>Truncatella</taxon>
    </lineage>
</organism>
<dbReference type="GeneID" id="70136044"/>
<feature type="domain" description="SGNH hydrolase-type esterase" evidence="1">
    <location>
        <begin position="41"/>
        <end position="221"/>
    </location>
</feature>